<keyword evidence="6 8" id="KW-0378">Hydrolase</keyword>
<name>A0ABV8V5E9_9GAMM</name>
<feature type="signal peptide" evidence="10">
    <location>
        <begin position="1"/>
        <end position="25"/>
    </location>
</feature>
<dbReference type="Pfam" id="PF02225">
    <property type="entry name" value="PA"/>
    <property type="match status" value="1"/>
</dbReference>
<dbReference type="InterPro" id="IPR034213">
    <property type="entry name" value="S8_Vpr-like"/>
</dbReference>
<feature type="active site" description="Charge relay system" evidence="8">
    <location>
        <position position="182"/>
    </location>
</feature>
<keyword evidence="7 8" id="KW-0720">Serine protease</keyword>
<dbReference type="Proteomes" id="UP001595840">
    <property type="component" value="Unassembled WGS sequence"/>
</dbReference>
<dbReference type="Pfam" id="PF00082">
    <property type="entry name" value="Peptidase_S8"/>
    <property type="match status" value="1"/>
</dbReference>
<evidence type="ECO:0000313" key="13">
    <source>
        <dbReference type="EMBL" id="MFC4362342.1"/>
    </source>
</evidence>
<dbReference type="CDD" id="cd07474">
    <property type="entry name" value="Peptidases_S8_subtilisin_Vpr-like"/>
    <property type="match status" value="1"/>
</dbReference>
<dbReference type="InterPro" id="IPR036852">
    <property type="entry name" value="Peptidase_S8/S53_dom_sf"/>
</dbReference>
<feature type="domain" description="PA" evidence="12">
    <location>
        <begin position="424"/>
        <end position="494"/>
    </location>
</feature>
<evidence type="ECO:0000256" key="1">
    <source>
        <dbReference type="ARBA" id="ARBA00011073"/>
    </source>
</evidence>
<evidence type="ECO:0000256" key="5">
    <source>
        <dbReference type="ARBA" id="ARBA00022729"/>
    </source>
</evidence>
<dbReference type="PANTHER" id="PTHR43806:SF11">
    <property type="entry name" value="CEREVISIN-RELATED"/>
    <property type="match status" value="1"/>
</dbReference>
<dbReference type="PROSITE" id="PS00136">
    <property type="entry name" value="SUBTILASE_ASP"/>
    <property type="match status" value="1"/>
</dbReference>
<evidence type="ECO:0000256" key="8">
    <source>
        <dbReference type="PROSITE-ProRule" id="PRU01240"/>
    </source>
</evidence>
<evidence type="ECO:0000256" key="7">
    <source>
        <dbReference type="ARBA" id="ARBA00022825"/>
    </source>
</evidence>
<reference evidence="14" key="1">
    <citation type="journal article" date="2019" name="Int. J. Syst. Evol. Microbiol.">
        <title>The Global Catalogue of Microorganisms (GCM) 10K type strain sequencing project: providing services to taxonomists for standard genome sequencing and annotation.</title>
        <authorList>
            <consortium name="The Broad Institute Genomics Platform"/>
            <consortium name="The Broad Institute Genome Sequencing Center for Infectious Disease"/>
            <person name="Wu L."/>
            <person name="Ma J."/>
        </authorList>
    </citation>
    <scope>NUCLEOTIDE SEQUENCE [LARGE SCALE GENOMIC DNA]</scope>
    <source>
        <strain evidence="14">CECT 8570</strain>
    </source>
</reference>
<keyword evidence="2" id="KW-0134">Cell wall</keyword>
<evidence type="ECO:0000313" key="14">
    <source>
        <dbReference type="Proteomes" id="UP001595840"/>
    </source>
</evidence>
<evidence type="ECO:0000259" key="12">
    <source>
        <dbReference type="Pfam" id="PF02225"/>
    </source>
</evidence>
<dbReference type="PRINTS" id="PR00723">
    <property type="entry name" value="SUBTILISIN"/>
</dbReference>
<feature type="chain" id="PRO_5047224877" evidence="10">
    <location>
        <begin position="26"/>
        <end position="979"/>
    </location>
</feature>
<keyword evidence="3" id="KW-0964">Secreted</keyword>
<keyword evidence="4 8" id="KW-0645">Protease</keyword>
<dbReference type="InterPro" id="IPR022398">
    <property type="entry name" value="Peptidase_S8_His-AS"/>
</dbReference>
<proteinExistence type="inferred from homology"/>
<dbReference type="RefSeq" id="WP_290260625.1">
    <property type="nucleotide sequence ID" value="NZ_JAUFQG010000004.1"/>
</dbReference>
<evidence type="ECO:0000256" key="3">
    <source>
        <dbReference type="ARBA" id="ARBA00022525"/>
    </source>
</evidence>
<evidence type="ECO:0000256" key="10">
    <source>
        <dbReference type="SAM" id="SignalP"/>
    </source>
</evidence>
<dbReference type="InterPro" id="IPR015500">
    <property type="entry name" value="Peptidase_S8_subtilisin-rel"/>
</dbReference>
<evidence type="ECO:0000256" key="6">
    <source>
        <dbReference type="ARBA" id="ARBA00022801"/>
    </source>
</evidence>
<dbReference type="EMBL" id="JBHSCX010000006">
    <property type="protein sequence ID" value="MFC4362342.1"/>
    <property type="molecule type" value="Genomic_DNA"/>
</dbReference>
<dbReference type="SUPFAM" id="SSF52025">
    <property type="entry name" value="PA domain"/>
    <property type="match status" value="1"/>
</dbReference>
<evidence type="ECO:0000256" key="4">
    <source>
        <dbReference type="ARBA" id="ARBA00022670"/>
    </source>
</evidence>
<dbReference type="CDD" id="cd04818">
    <property type="entry name" value="PA_subtilisin_1"/>
    <property type="match status" value="1"/>
</dbReference>
<comment type="similarity">
    <text evidence="1 8 9">Belongs to the peptidase S8 family.</text>
</comment>
<dbReference type="PANTHER" id="PTHR43806">
    <property type="entry name" value="PEPTIDASE S8"/>
    <property type="match status" value="1"/>
</dbReference>
<evidence type="ECO:0000256" key="2">
    <source>
        <dbReference type="ARBA" id="ARBA00022512"/>
    </source>
</evidence>
<feature type="domain" description="Peptidase S8/S53" evidence="11">
    <location>
        <begin position="173"/>
        <end position="609"/>
    </location>
</feature>
<keyword evidence="14" id="KW-1185">Reference proteome</keyword>
<dbReference type="PROSITE" id="PS00137">
    <property type="entry name" value="SUBTILASE_HIS"/>
    <property type="match status" value="1"/>
</dbReference>
<sequence length="979" mass="102220">MKKLPLSALGKSVALCLSCSVAALAGAQALDPAKLSLERTALDTKQAPIATGKNRLEIFVELESASVAGFVVEELEATETEPSRDRQLQQAEKIAAEQAQFRAKMKKLGATEVKSFRAGVNGSKWLVDRSDLAAIQALVGVKRVMRVPHHKLMNSVSVPWVGATDAWDLGFSGAGKKIAVIDTGVDYVHQNFGGNGDYTGIDPSSITPGSFPTAKVTLGYDFAGADYHAGGTPEQQIPQPDDNPMDYQGHGTHVAGSAAGNGVEGKVGPGVAKDAEIWALKVFGDNGGSTSLTVDAIEFALDPNGDGSVDDRADVINMSLGSDFGSPDDPSSVAADNAASMGVVVVVAAGNSGNGVPYVHGAPAAGKKTISVAATVAGGANEFAVHVNSDIVGGDYNAAYSGISPALIEGSPISGAMEIANPLNACTPLANDMTDKVAFLQRGGCSFTIKLQNALAAGASGAVVFNNEAGAPIIMGGTPVDLAAAMISLENGTLIYNAMTGGDMPEGVLDAANYVPFPDNDDTLAGFSSRGPNNGGSDFKPDLAAPGVGISSAATQSGDGAVSLSGTSMATPHVAGAAAVLLQKFPNLKPKAIKAMLQNSSHSANAGGPGSNTPYPLTLQGTGVINVAEAAKLSSIAIPGAISFGRINEDRDTRAHELVMLKNMSSSSRTFNVTHVPNREVPGVSLQFPSRVHMGRNSKRPVLVSMKVDASELPADNGYLSQTEVDGWLVFDDGEDKLTVGYLAVVDPASRITAQEDRRGNFTLRNQGQGMGIAEGFTLAGKDGLFLDGTSNAIKALGYRTADFGGTPVVQFGLATERPWNNLSQLYTAMYIDTDEDGLDDYILYSYDQGWLTGATDASGNMVTALQNLNTGSFLLEYNVVNDYNDTSAVHTVDMYGEYGFLTEGDTTFNYWLESHSQTDGDSVDVQYGSIDLANEIIVDQPSVVVGARDKVKIERLSGTGKYMWLLPNDEARRQLEIE</sequence>
<keyword evidence="5 10" id="KW-0732">Signal</keyword>
<dbReference type="SUPFAM" id="SSF52743">
    <property type="entry name" value="Subtilisin-like"/>
    <property type="match status" value="1"/>
</dbReference>
<comment type="caution">
    <text evidence="13">The sequence shown here is derived from an EMBL/GenBank/DDBJ whole genome shotgun (WGS) entry which is preliminary data.</text>
</comment>
<dbReference type="PROSITE" id="PS00138">
    <property type="entry name" value="SUBTILASE_SER"/>
    <property type="match status" value="1"/>
</dbReference>
<gene>
    <name evidence="13" type="ORF">ACFOX3_08510</name>
</gene>
<dbReference type="InterPro" id="IPR023828">
    <property type="entry name" value="Peptidase_S8_Ser-AS"/>
</dbReference>
<organism evidence="13 14">
    <name type="scientific">Simiduia curdlanivorans</name>
    <dbReference type="NCBI Taxonomy" id="1492769"/>
    <lineage>
        <taxon>Bacteria</taxon>
        <taxon>Pseudomonadati</taxon>
        <taxon>Pseudomonadota</taxon>
        <taxon>Gammaproteobacteria</taxon>
        <taxon>Cellvibrionales</taxon>
        <taxon>Cellvibrionaceae</taxon>
        <taxon>Simiduia</taxon>
    </lineage>
</organism>
<evidence type="ECO:0000259" key="11">
    <source>
        <dbReference type="Pfam" id="PF00082"/>
    </source>
</evidence>
<dbReference type="Gene3D" id="3.40.50.200">
    <property type="entry name" value="Peptidase S8/S53 domain"/>
    <property type="match status" value="1"/>
</dbReference>
<dbReference type="PROSITE" id="PS51892">
    <property type="entry name" value="SUBTILASE"/>
    <property type="match status" value="1"/>
</dbReference>
<protein>
    <submittedName>
        <fullName evidence="13">S8 family serine peptidase</fullName>
    </submittedName>
</protein>
<evidence type="ECO:0000256" key="9">
    <source>
        <dbReference type="RuleBase" id="RU003355"/>
    </source>
</evidence>
<feature type="active site" description="Charge relay system" evidence="8">
    <location>
        <position position="250"/>
    </location>
</feature>
<dbReference type="InterPro" id="IPR046450">
    <property type="entry name" value="PA_dom_sf"/>
</dbReference>
<dbReference type="Gene3D" id="3.50.30.30">
    <property type="match status" value="1"/>
</dbReference>
<dbReference type="InterPro" id="IPR000209">
    <property type="entry name" value="Peptidase_S8/S53_dom"/>
</dbReference>
<dbReference type="InterPro" id="IPR003137">
    <property type="entry name" value="PA_domain"/>
</dbReference>
<accession>A0ABV8V5E9</accession>
<dbReference type="InterPro" id="IPR023827">
    <property type="entry name" value="Peptidase_S8_Asp-AS"/>
</dbReference>
<feature type="active site" description="Charge relay system" evidence="8">
    <location>
        <position position="568"/>
    </location>
</feature>
<dbReference type="InterPro" id="IPR050131">
    <property type="entry name" value="Peptidase_S8_subtilisin-like"/>
</dbReference>